<organism evidence="3 4">
    <name type="scientific">Riccia sorocarpa</name>
    <dbReference type="NCBI Taxonomy" id="122646"/>
    <lineage>
        <taxon>Eukaryota</taxon>
        <taxon>Viridiplantae</taxon>
        <taxon>Streptophyta</taxon>
        <taxon>Embryophyta</taxon>
        <taxon>Marchantiophyta</taxon>
        <taxon>Marchantiopsida</taxon>
        <taxon>Marchantiidae</taxon>
        <taxon>Marchantiales</taxon>
        <taxon>Ricciaceae</taxon>
        <taxon>Riccia</taxon>
    </lineage>
</organism>
<reference evidence="3 4" key="1">
    <citation type="submission" date="2024-09" db="EMBL/GenBank/DDBJ databases">
        <title>Chromosome-scale assembly of Riccia sorocarpa.</title>
        <authorList>
            <person name="Paukszto L."/>
        </authorList>
    </citation>
    <scope>NUCLEOTIDE SEQUENCE [LARGE SCALE GENOMIC DNA]</scope>
    <source>
        <strain evidence="3">LP-2024</strain>
        <tissue evidence="3">Aerial parts of the thallus</tissue>
    </source>
</reference>
<dbReference type="EMBL" id="JBJQOH010000002">
    <property type="protein sequence ID" value="KAL3698829.1"/>
    <property type="molecule type" value="Genomic_DNA"/>
</dbReference>
<gene>
    <name evidence="3" type="ORF">R1sor_012905</name>
</gene>
<dbReference type="Gene3D" id="3.30.420.610">
    <property type="entry name" value="LOTUS domain-like"/>
    <property type="match status" value="3"/>
</dbReference>
<feature type="region of interest" description="Disordered" evidence="1">
    <location>
        <begin position="1457"/>
        <end position="1583"/>
    </location>
</feature>
<dbReference type="CDD" id="cd08824">
    <property type="entry name" value="LOTUS"/>
    <property type="match status" value="1"/>
</dbReference>
<protein>
    <recommendedName>
        <fullName evidence="2">HTH OST-type domain-containing protein</fullName>
    </recommendedName>
</protein>
<feature type="domain" description="HTH OST-type" evidence="2">
    <location>
        <begin position="1136"/>
        <end position="1212"/>
    </location>
</feature>
<evidence type="ECO:0000313" key="3">
    <source>
        <dbReference type="EMBL" id="KAL3698829.1"/>
    </source>
</evidence>
<feature type="compositionally biased region" description="Basic and acidic residues" evidence="1">
    <location>
        <begin position="985"/>
        <end position="999"/>
    </location>
</feature>
<accession>A0ABD3I725</accession>
<dbReference type="InterPro" id="IPR024768">
    <property type="entry name" value="Marf1"/>
</dbReference>
<feature type="region of interest" description="Disordered" evidence="1">
    <location>
        <begin position="329"/>
        <end position="368"/>
    </location>
</feature>
<dbReference type="PROSITE" id="PS51644">
    <property type="entry name" value="HTH_OST"/>
    <property type="match status" value="3"/>
</dbReference>
<evidence type="ECO:0000256" key="1">
    <source>
        <dbReference type="SAM" id="MobiDB-lite"/>
    </source>
</evidence>
<name>A0ABD3I725_9MARC</name>
<proteinExistence type="predicted"/>
<feature type="region of interest" description="Disordered" evidence="1">
    <location>
        <begin position="1305"/>
        <end position="1339"/>
    </location>
</feature>
<dbReference type="Pfam" id="PF01936">
    <property type="entry name" value="NYN"/>
    <property type="match status" value="1"/>
</dbReference>
<feature type="region of interest" description="Disordered" evidence="1">
    <location>
        <begin position="720"/>
        <end position="769"/>
    </location>
</feature>
<feature type="compositionally biased region" description="Low complexity" evidence="1">
    <location>
        <begin position="1541"/>
        <end position="1551"/>
    </location>
</feature>
<feature type="domain" description="HTH OST-type" evidence="2">
    <location>
        <begin position="1030"/>
        <end position="1106"/>
    </location>
</feature>
<dbReference type="Pfam" id="PF12872">
    <property type="entry name" value="OST-HTH"/>
    <property type="match status" value="4"/>
</dbReference>
<dbReference type="PANTHER" id="PTHR14379">
    <property type="entry name" value="LIMKAIN B LKAP"/>
    <property type="match status" value="1"/>
</dbReference>
<feature type="region of interest" description="Disordered" evidence="1">
    <location>
        <begin position="264"/>
        <end position="315"/>
    </location>
</feature>
<dbReference type="InterPro" id="IPR021139">
    <property type="entry name" value="NYN"/>
</dbReference>
<feature type="compositionally biased region" description="Polar residues" evidence="1">
    <location>
        <begin position="965"/>
        <end position="984"/>
    </location>
</feature>
<feature type="compositionally biased region" description="Basic and acidic residues" evidence="1">
    <location>
        <begin position="720"/>
        <end position="743"/>
    </location>
</feature>
<dbReference type="InterPro" id="IPR025605">
    <property type="entry name" value="OST-HTH/LOTUS_dom"/>
</dbReference>
<feature type="compositionally biased region" description="Polar residues" evidence="1">
    <location>
        <begin position="668"/>
        <end position="683"/>
    </location>
</feature>
<feature type="domain" description="HTH OST-type" evidence="2">
    <location>
        <begin position="516"/>
        <end position="591"/>
    </location>
</feature>
<dbReference type="Proteomes" id="UP001633002">
    <property type="component" value="Unassembled WGS sequence"/>
</dbReference>
<dbReference type="PANTHER" id="PTHR14379:SF3">
    <property type="entry name" value="MEIOSIS REGULATOR AND MRNA STABILITY FACTOR 1"/>
    <property type="match status" value="1"/>
</dbReference>
<feature type="compositionally biased region" description="Polar residues" evidence="1">
    <location>
        <begin position="744"/>
        <end position="757"/>
    </location>
</feature>
<comment type="caution">
    <text evidence="3">The sequence shown here is derived from an EMBL/GenBank/DDBJ whole genome shotgun (WGS) entry which is preliminary data.</text>
</comment>
<feature type="region of interest" description="Disordered" evidence="1">
    <location>
        <begin position="606"/>
        <end position="683"/>
    </location>
</feature>
<evidence type="ECO:0000259" key="2">
    <source>
        <dbReference type="PROSITE" id="PS51644"/>
    </source>
</evidence>
<feature type="region of interest" description="Disordered" evidence="1">
    <location>
        <begin position="964"/>
        <end position="999"/>
    </location>
</feature>
<keyword evidence="4" id="KW-1185">Reference proteome</keyword>
<feature type="compositionally biased region" description="Polar residues" evidence="1">
    <location>
        <begin position="329"/>
        <end position="349"/>
    </location>
</feature>
<feature type="compositionally biased region" description="Basic and acidic residues" evidence="1">
    <location>
        <begin position="644"/>
        <end position="666"/>
    </location>
</feature>
<dbReference type="CDD" id="cd10910">
    <property type="entry name" value="PIN_limkain_b1_N_like"/>
    <property type="match status" value="1"/>
</dbReference>
<feature type="compositionally biased region" description="Polar residues" evidence="1">
    <location>
        <begin position="1480"/>
        <end position="1506"/>
    </location>
</feature>
<dbReference type="InterPro" id="IPR041966">
    <property type="entry name" value="LOTUS-like"/>
</dbReference>
<evidence type="ECO:0000313" key="4">
    <source>
        <dbReference type="Proteomes" id="UP001633002"/>
    </source>
</evidence>
<dbReference type="Gene3D" id="3.40.50.1010">
    <property type="entry name" value="5'-nuclease"/>
    <property type="match status" value="1"/>
</dbReference>
<sequence>MRPLRVPKAYCPALVAFRVETGPGTWAAHIFEDSKFLESRNSSWGTFRGPSARRAFSTKAPRSIRKLCELTGAAHYSNGSSGRSSSRKRDPSLLYGAGWEGGGEDVPVAVWWDFENCNVPQGIEVYRVGVNIVSGLRSSGFRGTVSISAYGDTLQLSRSTQEALASTGIRLHHVPSGGKDASDRALLVDLLLWTFDHPPPAHLFLISGDRDFSNALHRLRMRNYNILLACSHGTTVSPALLGAATHVWQWNSLVRGDGLLVANSPDGSSGGAPYSRQGGPRFYSPSYSPVPRAYDGSGPSPDGGMTSDQAQPMMGEGSSVFVARKTDATPVSLSQSPHKQALKDNSQAASGPEEGVGESSNGKPVLRQPPTKVLQQLRCLLQSRPEGLMLSDLQNYIREGKLSFEKDFYGHGKVVPFLSSIPEIVRLERVLMKDNRSWSYNLFLSQEALTGGHLHLASGKAGEKKTSVAPVISSKTEVESQDSKSSLEQILSDAALVSSQDKVAQSSDGKPDIRQPPKKILEQLRCLLKSHPDGMMLSDLQNYVRQGRLSFEEDFYGHRKVVPFLSSIPEVVRLERILMKDNKTWSYKLFLSQGTPEVIPANSELEMESQRIQDSLESPDTESLPFRSADQEQGSVLSSGGLLHEGEKFAESRQAQDLEKDRKEESWQAGSEGTSDSSIKGSSLPTFLGSVVSAFRSWRGKRTAVKDTYLAQQVNSISEAKDNRLEEGHTGESLPTKDGDVENHLNTPDKQSSTGGQVFNPLSAGGSEGPIMEGVEGLSSKIISAGKQPLHEEVRQVEKLEVDFLPAKSSGSTSSTIAPVMEKEETPTWKALLFGPPKEEPKVETPSELRDQRMLELKGSEAEGADDMMALEDYANSVECTLLLSDASNLTEAVNSIRTRGPTQLQHLSSDEILRVLGPSFQAKGVTWEFRHESVPDAGEMSAPTGCPGRDATEDVLETTELADTRTQSQNSEMSISKGNGSSLQKEETDANVRDKRDSVDEFVQDQPEASSMASASMWAKPAHPTFQVFEDWFLRLVNSAFKRSARIEEVGYNLSIVKPEFEREFGVRLDPRLYGYARVQDLVASIPSVRLSKPRVDQCTIHLQKADAAVLGPPDQNMDGQMKGPKSTRWYWPKMYHDCKSLVHELMLENPEGIPGSRLKPLFASRFSYPLDHKRVGCPRMSDLLRLMPDLVSVNGNLLVPSEELKRKMKKQAVTSEMVSQIEEVVAVDERMRDGAIFSEAGSDERGENWSEIDMEASGDANGEVPELSSRQEVLDDLCLSSEDENESAEIDSQADEFRVLDEEVLEKGGQKTSCSYDSEEEDERVGDVSSQSPKGYDFSEEIDELLLEADDAEKWLEGNRPEIDQHYDLTTDRDQEINIKDAEPILDGHLTEDWAGELLEEENQHSDLSGDGYATYSRFPGLCQEEEVDTLVNKSIEEKENIVVSIPEENLAVVTSSVDKQRHEERSSSSSESAKISLDTTSAESILSSETSDGSKAPTSSLQNVDILCYTPSAEGPGLAENMGHDSYPSLAEQGKTYAQDADAASKAEAGNESGGPAEQGQGMGYTGRSSSSEEETKKSG</sequence>